<evidence type="ECO:0000256" key="7">
    <source>
        <dbReference type="SAM" id="Phobius"/>
    </source>
</evidence>
<evidence type="ECO:0000256" key="5">
    <source>
        <dbReference type="ARBA" id="ARBA00023015"/>
    </source>
</evidence>
<evidence type="ECO:0000256" key="4">
    <source>
        <dbReference type="ARBA" id="ARBA00022729"/>
    </source>
</evidence>
<dbReference type="PANTHER" id="PTHR30532:SF1">
    <property type="entry name" value="IRON(3+)-HYDROXAMATE-BINDING PROTEIN FHUD"/>
    <property type="match status" value="1"/>
</dbReference>
<dbReference type="PANTHER" id="PTHR30532">
    <property type="entry name" value="IRON III DICITRATE-BINDING PERIPLASMIC PROTEIN"/>
    <property type="match status" value="1"/>
</dbReference>
<reference evidence="10 11" key="1">
    <citation type="submission" date="2023-12" db="EMBL/GenBank/DDBJ databases">
        <title>Whole genome sequencing of Paenibacillus phoenicis isolated from the Phoenix Mars Lander spacecraft assembly facility.</title>
        <authorList>
            <person name="Garcia A."/>
            <person name="Venkateswaran K."/>
        </authorList>
    </citation>
    <scope>NUCLEOTIDE SEQUENCE [LARGE SCALE GENOMIC DNA]</scope>
    <source>
        <strain evidence="10 11">3PO2SA</strain>
    </source>
</reference>
<keyword evidence="7" id="KW-0812">Transmembrane</keyword>
<feature type="transmembrane region" description="Helical" evidence="7">
    <location>
        <begin position="115"/>
        <end position="136"/>
    </location>
</feature>
<proteinExistence type="inferred from homology"/>
<dbReference type="Pfam" id="PF12833">
    <property type="entry name" value="HTH_18"/>
    <property type="match status" value="1"/>
</dbReference>
<dbReference type="RefSeq" id="WP_323078264.1">
    <property type="nucleotide sequence ID" value="NZ_CBCSKM010000009.1"/>
</dbReference>
<evidence type="ECO:0000313" key="11">
    <source>
        <dbReference type="Proteomes" id="UP001292216"/>
    </source>
</evidence>
<dbReference type="InterPro" id="IPR002491">
    <property type="entry name" value="ABC_transptr_periplasmic_BD"/>
</dbReference>
<comment type="caution">
    <text evidence="10">The sequence shown here is derived from an EMBL/GenBank/DDBJ whole genome shotgun (WGS) entry which is preliminary data.</text>
</comment>
<dbReference type="Proteomes" id="UP001292216">
    <property type="component" value="Unassembled WGS sequence"/>
</dbReference>
<keyword evidence="3" id="KW-0813">Transport</keyword>
<evidence type="ECO:0000259" key="8">
    <source>
        <dbReference type="PROSITE" id="PS01124"/>
    </source>
</evidence>
<organism evidence="10 11">
    <name type="scientific">Paenibacillus phoenicis</name>
    <dbReference type="NCBI Taxonomy" id="554117"/>
    <lineage>
        <taxon>Bacteria</taxon>
        <taxon>Bacillati</taxon>
        <taxon>Bacillota</taxon>
        <taxon>Bacilli</taxon>
        <taxon>Bacillales</taxon>
        <taxon>Paenibacillaceae</taxon>
        <taxon>Paenibacillus</taxon>
    </lineage>
</organism>
<comment type="similarity">
    <text evidence="2">Belongs to the bacterial solute-binding protein 8 family.</text>
</comment>
<dbReference type="InterPro" id="IPR051313">
    <property type="entry name" value="Bact_iron-sidero_bind"/>
</dbReference>
<dbReference type="Pfam" id="PF01497">
    <property type="entry name" value="Peripla_BP_2"/>
    <property type="match status" value="1"/>
</dbReference>
<dbReference type="InterPro" id="IPR009057">
    <property type="entry name" value="Homeodomain-like_sf"/>
</dbReference>
<dbReference type="SMART" id="SM00342">
    <property type="entry name" value="HTH_ARAC"/>
    <property type="match status" value="1"/>
</dbReference>
<gene>
    <name evidence="10" type="ORF">U9M73_17295</name>
</gene>
<evidence type="ECO:0000313" key="10">
    <source>
        <dbReference type="EMBL" id="MEA3571705.1"/>
    </source>
</evidence>
<evidence type="ECO:0000256" key="3">
    <source>
        <dbReference type="ARBA" id="ARBA00022448"/>
    </source>
</evidence>
<evidence type="ECO:0000256" key="1">
    <source>
        <dbReference type="ARBA" id="ARBA00004196"/>
    </source>
</evidence>
<dbReference type="SUPFAM" id="SSF53807">
    <property type="entry name" value="Helical backbone' metal receptor"/>
    <property type="match status" value="1"/>
</dbReference>
<keyword evidence="4" id="KW-0732">Signal</keyword>
<dbReference type="Gene3D" id="1.10.10.60">
    <property type="entry name" value="Homeodomain-like"/>
    <property type="match status" value="2"/>
</dbReference>
<dbReference type="EMBL" id="JAYERP010000001">
    <property type="protein sequence ID" value="MEA3571705.1"/>
    <property type="molecule type" value="Genomic_DNA"/>
</dbReference>
<feature type="domain" description="Fe/B12 periplasmic-binding" evidence="9">
    <location>
        <begin position="114"/>
        <end position="374"/>
    </location>
</feature>
<accession>A0ABU5PP59</accession>
<dbReference type="PROSITE" id="PS50983">
    <property type="entry name" value="FE_B12_PBP"/>
    <property type="match status" value="1"/>
</dbReference>
<keyword evidence="11" id="KW-1185">Reference proteome</keyword>
<evidence type="ECO:0000259" key="9">
    <source>
        <dbReference type="PROSITE" id="PS50983"/>
    </source>
</evidence>
<name>A0ABU5PP59_9BACL</name>
<keyword evidence="7" id="KW-0472">Membrane</keyword>
<dbReference type="Gene3D" id="3.40.50.1980">
    <property type="entry name" value="Nitrogenase molybdenum iron protein domain"/>
    <property type="match status" value="2"/>
</dbReference>
<protein>
    <submittedName>
        <fullName evidence="10">ABC transporter substrate-binding protein</fullName>
    </submittedName>
</protein>
<comment type="subcellular location">
    <subcellularLocation>
        <location evidence="1">Cell envelope</location>
    </subcellularLocation>
</comment>
<dbReference type="SUPFAM" id="SSF46689">
    <property type="entry name" value="Homeodomain-like"/>
    <property type="match status" value="2"/>
</dbReference>
<dbReference type="InterPro" id="IPR018060">
    <property type="entry name" value="HTH_AraC"/>
</dbReference>
<keyword evidence="5" id="KW-0805">Transcription regulation</keyword>
<keyword evidence="6" id="KW-0804">Transcription</keyword>
<keyword evidence="7" id="KW-1133">Transmembrane helix</keyword>
<feature type="domain" description="HTH araC/xylS-type" evidence="8">
    <location>
        <begin position="12"/>
        <end position="110"/>
    </location>
</feature>
<sequence>MKEVDLTRMSLKDIREYMADHHHEPLSIDDLAQLTGLSPNYFGEAFKNAYQQNVMDYLTDLRIGRVKQLLRETDMCLRDIAKLAGYSDEFYLSKKFKKEVGESPSAYRKNWRKRIAVISVGAMGNLLALGIVPVAAPIDPKWTPYYYIYYQNEIQVHLDCSHLETEAKNIRMLVQAKPDCLFFIEPLSQHMASELRANGVELIPIESRDWKGQLMEMASALGEQKKGESWIADYEQRVDQARKTMGSASRKELTVTLRLCEDQMFLYSNRGIRDVLYQDLALHTIPKQLGLCNEPISREQLQELNPDRLFLLVCPDAATRVHWLTLQHDPSWQRLNAVKKGQLYQIPSNPWFEYSAIAVNRMLEEGVLMLTGKSPISPP</sequence>
<dbReference type="PROSITE" id="PS01124">
    <property type="entry name" value="HTH_ARAC_FAMILY_2"/>
    <property type="match status" value="1"/>
</dbReference>
<evidence type="ECO:0000256" key="6">
    <source>
        <dbReference type="ARBA" id="ARBA00023163"/>
    </source>
</evidence>
<evidence type="ECO:0000256" key="2">
    <source>
        <dbReference type="ARBA" id="ARBA00008814"/>
    </source>
</evidence>